<dbReference type="PANTHER" id="PTHR47332:SF4">
    <property type="entry name" value="SET DOMAIN-CONTAINING PROTEIN 5"/>
    <property type="match status" value="1"/>
</dbReference>
<dbReference type="PROSITE" id="PS50280">
    <property type="entry name" value="SET"/>
    <property type="match status" value="1"/>
</dbReference>
<comment type="caution">
    <text evidence="3">The sequence shown here is derived from an EMBL/GenBank/DDBJ whole genome shotgun (WGS) entry which is preliminary data.</text>
</comment>
<sequence>MDPPKTPMQLPSPPLSSVSDGQDAYLGPPSMMSWASHLSLRDLNMPSSEGSSSFSEVSPSDSISQRGGNRSDARELDINDLTRRLESLSSSDSGAGRSGSLLLNRMLAEKPFPNGLPFVKYGGRINGVPHFRLSLEVDRQLEEQQIRDSFVPLPQDLIQDEEMAGEEPAGSAANGADSGIMVDDPSDSGRGSGASGAGTTDGTEDPPANGGSTSGVSGGSTDGLHGKFNFIAESSPPFDASADMYIQLLAETNRPPGAPPLPRPGRQVEEGDEEYPPGPPSSPEHYRNRFFEIHKSGIAGYGAFASQDLQWGQKILVEPELFRADHVSLYDEFDKLTDASQQAFKRMAAHSTVSGYDKVTSIFRTNSFNVGEGQGGIYLVAARFNHACSPRNNVSYRFDHEKRRIMFTMTHDVAAGTELTITYGSSREELFAQWGFVCRCGGCVPLSDEEVLRLSPGTDWDC</sequence>
<dbReference type="Proteomes" id="UP001390339">
    <property type="component" value="Unassembled WGS sequence"/>
</dbReference>
<reference evidence="3 4" key="1">
    <citation type="journal article" date="2024" name="IMA Fungus">
        <title>Apiospora arundinis, a panoply of carbohydrate-active enzymes and secondary metabolites.</title>
        <authorList>
            <person name="Sorensen T."/>
            <person name="Petersen C."/>
            <person name="Muurmann A.T."/>
            <person name="Christiansen J.V."/>
            <person name="Brundto M.L."/>
            <person name="Overgaard C.K."/>
            <person name="Boysen A.T."/>
            <person name="Wollenberg R.D."/>
            <person name="Larsen T.O."/>
            <person name="Sorensen J.L."/>
            <person name="Nielsen K.L."/>
            <person name="Sondergaard T.E."/>
        </authorList>
    </citation>
    <scope>NUCLEOTIDE SEQUENCE [LARGE SCALE GENOMIC DNA]</scope>
    <source>
        <strain evidence="3 4">AAU 773</strain>
    </source>
</reference>
<dbReference type="InterPro" id="IPR046341">
    <property type="entry name" value="SET_dom_sf"/>
</dbReference>
<dbReference type="CDD" id="cd20071">
    <property type="entry name" value="SET_SMYD"/>
    <property type="match status" value="1"/>
</dbReference>
<evidence type="ECO:0000259" key="2">
    <source>
        <dbReference type="PROSITE" id="PS50280"/>
    </source>
</evidence>
<name>A0ABR2HS46_9PEZI</name>
<dbReference type="Pfam" id="PF00856">
    <property type="entry name" value="SET"/>
    <property type="match status" value="1"/>
</dbReference>
<feature type="compositionally biased region" description="Low complexity" evidence="1">
    <location>
        <begin position="47"/>
        <end position="64"/>
    </location>
</feature>
<organism evidence="3 4">
    <name type="scientific">Apiospora arundinis</name>
    <dbReference type="NCBI Taxonomy" id="335852"/>
    <lineage>
        <taxon>Eukaryota</taxon>
        <taxon>Fungi</taxon>
        <taxon>Dikarya</taxon>
        <taxon>Ascomycota</taxon>
        <taxon>Pezizomycotina</taxon>
        <taxon>Sordariomycetes</taxon>
        <taxon>Xylariomycetidae</taxon>
        <taxon>Amphisphaeriales</taxon>
        <taxon>Apiosporaceae</taxon>
        <taxon>Apiospora</taxon>
    </lineage>
</organism>
<dbReference type="Gene3D" id="2.170.270.10">
    <property type="entry name" value="SET domain"/>
    <property type="match status" value="1"/>
</dbReference>
<gene>
    <name evidence="3" type="ORF">PGQ11_014380</name>
</gene>
<keyword evidence="4" id="KW-1185">Reference proteome</keyword>
<proteinExistence type="predicted"/>
<feature type="compositionally biased region" description="Pro residues" evidence="1">
    <location>
        <begin position="1"/>
        <end position="14"/>
    </location>
</feature>
<dbReference type="InterPro" id="IPR001214">
    <property type="entry name" value="SET_dom"/>
</dbReference>
<feature type="region of interest" description="Disordered" evidence="1">
    <location>
        <begin position="1"/>
        <end position="28"/>
    </location>
</feature>
<evidence type="ECO:0000256" key="1">
    <source>
        <dbReference type="SAM" id="MobiDB-lite"/>
    </source>
</evidence>
<feature type="region of interest" description="Disordered" evidence="1">
    <location>
        <begin position="163"/>
        <end position="220"/>
    </location>
</feature>
<protein>
    <recommendedName>
        <fullName evidence="2">SET domain-containing protein</fullName>
    </recommendedName>
</protein>
<dbReference type="SMART" id="SM00317">
    <property type="entry name" value="SET"/>
    <property type="match status" value="1"/>
</dbReference>
<evidence type="ECO:0000313" key="4">
    <source>
        <dbReference type="Proteomes" id="UP001390339"/>
    </source>
</evidence>
<dbReference type="EMBL" id="JAPCWZ010000009">
    <property type="protein sequence ID" value="KAK8851901.1"/>
    <property type="molecule type" value="Genomic_DNA"/>
</dbReference>
<dbReference type="PANTHER" id="PTHR47332">
    <property type="entry name" value="SET DOMAIN-CONTAINING PROTEIN 5"/>
    <property type="match status" value="1"/>
</dbReference>
<accession>A0ABR2HS46</accession>
<feature type="domain" description="SET" evidence="2">
    <location>
        <begin position="289"/>
        <end position="424"/>
    </location>
</feature>
<feature type="region of interest" description="Disordered" evidence="1">
    <location>
        <begin position="252"/>
        <end position="285"/>
    </location>
</feature>
<dbReference type="SUPFAM" id="SSF82199">
    <property type="entry name" value="SET domain"/>
    <property type="match status" value="1"/>
</dbReference>
<evidence type="ECO:0000313" key="3">
    <source>
        <dbReference type="EMBL" id="KAK8851901.1"/>
    </source>
</evidence>
<dbReference type="InterPro" id="IPR053185">
    <property type="entry name" value="SET_domain_protein"/>
</dbReference>
<feature type="region of interest" description="Disordered" evidence="1">
    <location>
        <begin position="45"/>
        <end position="77"/>
    </location>
</feature>